<feature type="compositionally biased region" description="Polar residues" evidence="1">
    <location>
        <begin position="265"/>
        <end position="276"/>
    </location>
</feature>
<evidence type="ECO:0000313" key="3">
    <source>
        <dbReference type="Proteomes" id="UP000233551"/>
    </source>
</evidence>
<feature type="compositionally biased region" description="Basic and acidic residues" evidence="1">
    <location>
        <begin position="176"/>
        <end position="185"/>
    </location>
</feature>
<sequence length="542" mass="60974">MVSITKENLIEPLEIEIAEGPTHCNSIEASEAKPWYEDIKNLLRTGQYPPIRRSPRSKDSQTPRDTLFSKRRGEELGPLEKSKRAVGGTYRQRTPKIAKLALRHHSSPSHRSTERAPGTRSADKQTTPQNGPTGTQGSPRSGNKLQTTSWNSTRFPEGHFNGHECFPASLRGTSTENRDRSDSRTPQDIQGILRKSRSQVPRASLGQRSSAEDDEPTIPTGQKGHQNKCQDAQRAIGGRGDTKLRSERPNRAKPTLEAPSRPNPKVQSGPESSLPRTPNPPTCHFFPRLRRVVPSRSKGSSRPSPSSVKRWSRSEGRPTVHNLRFLRFLSSGLRHVRDLSRTPRSAPKESNELDLASCRARSSRADSFFLGLPRDFGSSDFASAFTAFRTSRPPYCFPRALALHLPLHILQIPIMLLSYDRRGELPRRVTIEACQSDQRHFRTRSGDILHKPGHPDLSRTPFLAELPGPAPLTNRRPPKMGLQAPRDHQGRETSFRRPPGTRLGFPRDISMVMNVSRRAFVARLRKIETAVIPEHLKTFREY</sequence>
<feature type="compositionally biased region" description="Low complexity" evidence="1">
    <location>
        <begin position="125"/>
        <end position="139"/>
    </location>
</feature>
<feature type="compositionally biased region" description="Polar residues" evidence="1">
    <location>
        <begin position="219"/>
        <end position="230"/>
    </location>
</feature>
<dbReference type="AlphaFoldDB" id="A0A2I0IS85"/>
<feature type="region of interest" description="Disordered" evidence="1">
    <location>
        <begin position="46"/>
        <end position="315"/>
    </location>
</feature>
<organism evidence="2 3">
    <name type="scientific">Punica granatum</name>
    <name type="common">Pomegranate</name>
    <dbReference type="NCBI Taxonomy" id="22663"/>
    <lineage>
        <taxon>Eukaryota</taxon>
        <taxon>Viridiplantae</taxon>
        <taxon>Streptophyta</taxon>
        <taxon>Embryophyta</taxon>
        <taxon>Tracheophyta</taxon>
        <taxon>Spermatophyta</taxon>
        <taxon>Magnoliopsida</taxon>
        <taxon>eudicotyledons</taxon>
        <taxon>Gunneridae</taxon>
        <taxon>Pentapetalae</taxon>
        <taxon>rosids</taxon>
        <taxon>malvids</taxon>
        <taxon>Myrtales</taxon>
        <taxon>Lythraceae</taxon>
        <taxon>Punica</taxon>
    </lineage>
</organism>
<dbReference type="Proteomes" id="UP000233551">
    <property type="component" value="Unassembled WGS sequence"/>
</dbReference>
<dbReference type="EMBL" id="PGOL01002567">
    <property type="protein sequence ID" value="PKI46852.1"/>
    <property type="molecule type" value="Genomic_DNA"/>
</dbReference>
<gene>
    <name evidence="2" type="ORF">CRG98_032748</name>
</gene>
<feature type="compositionally biased region" description="Polar residues" evidence="1">
    <location>
        <begin position="198"/>
        <end position="209"/>
    </location>
</feature>
<protein>
    <submittedName>
        <fullName evidence="2">Uncharacterized protein</fullName>
    </submittedName>
</protein>
<name>A0A2I0IS85_PUNGR</name>
<reference evidence="2 3" key="1">
    <citation type="submission" date="2017-11" db="EMBL/GenBank/DDBJ databases">
        <title>De-novo sequencing of pomegranate (Punica granatum L.) genome.</title>
        <authorList>
            <person name="Akparov Z."/>
            <person name="Amiraslanov A."/>
            <person name="Hajiyeva S."/>
            <person name="Abbasov M."/>
            <person name="Kaur K."/>
            <person name="Hamwieh A."/>
            <person name="Solovyev V."/>
            <person name="Salamov A."/>
            <person name="Braich B."/>
            <person name="Kosarev P."/>
            <person name="Mahmoud A."/>
            <person name="Hajiyev E."/>
            <person name="Babayeva S."/>
            <person name="Izzatullayeva V."/>
            <person name="Mammadov A."/>
            <person name="Mammadov A."/>
            <person name="Sharifova S."/>
            <person name="Ojaghi J."/>
            <person name="Eynullazada K."/>
            <person name="Bayramov B."/>
            <person name="Abdulazimova A."/>
            <person name="Shahmuradov I."/>
        </authorList>
    </citation>
    <scope>NUCLEOTIDE SEQUENCE [LARGE SCALE GENOMIC DNA]</scope>
    <source>
        <strain evidence="3">cv. AG2017</strain>
        <tissue evidence="2">Leaf</tissue>
    </source>
</reference>
<evidence type="ECO:0000256" key="1">
    <source>
        <dbReference type="SAM" id="MobiDB-lite"/>
    </source>
</evidence>
<feature type="compositionally biased region" description="Basic and acidic residues" evidence="1">
    <location>
        <begin position="485"/>
        <end position="495"/>
    </location>
</feature>
<accession>A0A2I0IS85</accession>
<feature type="compositionally biased region" description="Basic residues" evidence="1">
    <location>
        <begin position="93"/>
        <end position="108"/>
    </location>
</feature>
<evidence type="ECO:0000313" key="2">
    <source>
        <dbReference type="EMBL" id="PKI46852.1"/>
    </source>
</evidence>
<feature type="compositionally biased region" description="Basic and acidic residues" evidence="1">
    <location>
        <begin position="240"/>
        <end position="250"/>
    </location>
</feature>
<feature type="compositionally biased region" description="Polar residues" evidence="1">
    <location>
        <begin position="140"/>
        <end position="154"/>
    </location>
</feature>
<feature type="region of interest" description="Disordered" evidence="1">
    <location>
        <begin position="459"/>
        <end position="503"/>
    </location>
</feature>
<proteinExistence type="predicted"/>
<feature type="compositionally biased region" description="Basic and acidic residues" evidence="1">
    <location>
        <begin position="56"/>
        <end position="83"/>
    </location>
</feature>
<keyword evidence="3" id="KW-1185">Reference proteome</keyword>
<comment type="caution">
    <text evidence="2">The sequence shown here is derived from an EMBL/GenBank/DDBJ whole genome shotgun (WGS) entry which is preliminary data.</text>
</comment>
<feature type="compositionally biased region" description="Low complexity" evidence="1">
    <location>
        <begin position="294"/>
        <end position="309"/>
    </location>
</feature>